<feature type="compositionally biased region" description="Polar residues" evidence="1">
    <location>
        <begin position="1"/>
        <end position="15"/>
    </location>
</feature>
<name>A0A6N7YU61_9PSEU</name>
<evidence type="ECO:0000313" key="3">
    <source>
        <dbReference type="Proteomes" id="UP000440096"/>
    </source>
</evidence>
<evidence type="ECO:0000256" key="1">
    <source>
        <dbReference type="SAM" id="MobiDB-lite"/>
    </source>
</evidence>
<gene>
    <name evidence="2" type="ORF">GKO32_00045</name>
</gene>
<reference evidence="2 3" key="1">
    <citation type="submission" date="2019-11" db="EMBL/GenBank/DDBJ databases">
        <title>Draft genome of Amycolatopsis RM579.</title>
        <authorList>
            <person name="Duangmal K."/>
            <person name="Mingma R."/>
        </authorList>
    </citation>
    <scope>NUCLEOTIDE SEQUENCE [LARGE SCALE GENOMIC DNA]</scope>
    <source>
        <strain evidence="2 3">RM579</strain>
    </source>
</reference>
<dbReference type="RefSeq" id="WP_154754656.1">
    <property type="nucleotide sequence ID" value="NZ_WMBA01000001.1"/>
</dbReference>
<protein>
    <submittedName>
        <fullName evidence="2">Uncharacterized protein</fullName>
    </submittedName>
</protein>
<comment type="caution">
    <text evidence="2">The sequence shown here is derived from an EMBL/GenBank/DDBJ whole genome shotgun (WGS) entry which is preliminary data.</text>
</comment>
<feature type="region of interest" description="Disordered" evidence="1">
    <location>
        <begin position="1"/>
        <end position="25"/>
    </location>
</feature>
<proteinExistence type="predicted"/>
<dbReference type="AlphaFoldDB" id="A0A6N7YU61"/>
<dbReference type="Proteomes" id="UP000440096">
    <property type="component" value="Unassembled WGS sequence"/>
</dbReference>
<organism evidence="2 3">
    <name type="scientific">Amycolatopsis pithecellobii</name>
    <dbReference type="NCBI Taxonomy" id="664692"/>
    <lineage>
        <taxon>Bacteria</taxon>
        <taxon>Bacillati</taxon>
        <taxon>Actinomycetota</taxon>
        <taxon>Actinomycetes</taxon>
        <taxon>Pseudonocardiales</taxon>
        <taxon>Pseudonocardiaceae</taxon>
        <taxon>Amycolatopsis</taxon>
    </lineage>
</organism>
<dbReference type="EMBL" id="WMBA01000001">
    <property type="protein sequence ID" value="MTD52383.1"/>
    <property type="molecule type" value="Genomic_DNA"/>
</dbReference>
<evidence type="ECO:0000313" key="2">
    <source>
        <dbReference type="EMBL" id="MTD52383.1"/>
    </source>
</evidence>
<keyword evidence="3" id="KW-1185">Reference proteome</keyword>
<accession>A0A6N7YU61</accession>
<sequence>MATSPDPKTTVNAPKNNLPDHPRMRGPLGALRRFVSVTGGDVTLDRVIVSWA</sequence>